<dbReference type="InterPro" id="IPR007445">
    <property type="entry name" value="PilO"/>
</dbReference>
<proteinExistence type="predicted"/>
<dbReference type="Gene3D" id="3.30.70.60">
    <property type="match status" value="1"/>
</dbReference>
<accession>A0A2M8KG32</accession>
<dbReference type="AlphaFoldDB" id="A0A2M8KG32"/>
<dbReference type="Pfam" id="PF04350">
    <property type="entry name" value="PilO"/>
    <property type="match status" value="2"/>
</dbReference>
<feature type="compositionally biased region" description="Polar residues" evidence="2">
    <location>
        <begin position="124"/>
        <end position="151"/>
    </location>
</feature>
<dbReference type="Proteomes" id="UP000231347">
    <property type="component" value="Unassembled WGS sequence"/>
</dbReference>
<comment type="caution">
    <text evidence="3">The sequence shown here is derived from an EMBL/GenBank/DDBJ whole genome shotgun (WGS) entry which is preliminary data.</text>
</comment>
<sequence>MSKLIFISIVLWLAVMLIVVLLIVPGFESVFALTETNNILQEKLNTLKASIVDQEKLRQDYESHREQADKARTALPSREDLPELIAEMTALSSKNGLLLNNLSFITGAATSQGASANAPASEAGNATPTFSETAPETEATSVQPQANSGPTLSYSTTIRLSLVGSYDSFKNFLEDVEKDLRLLDLRDLSIKPQSQNDSLPGGLFTYELSLETYFLPNKSL</sequence>
<dbReference type="PANTHER" id="PTHR39555:SF1">
    <property type="entry name" value="TYPE IV PILUS INNER MEMBRANE COMPONENT PILO"/>
    <property type="match status" value="1"/>
</dbReference>
<evidence type="ECO:0000313" key="4">
    <source>
        <dbReference type="Proteomes" id="UP000231347"/>
    </source>
</evidence>
<keyword evidence="1" id="KW-0175">Coiled coil</keyword>
<name>A0A2M8KG32_9BACT</name>
<dbReference type="PANTHER" id="PTHR39555">
    <property type="entry name" value="FIMBRIAL ASSEMBLY PROTEIN PILO-LIKE PROTEIN-RELATED"/>
    <property type="match status" value="1"/>
</dbReference>
<dbReference type="GO" id="GO:0043683">
    <property type="term" value="P:type IV pilus assembly"/>
    <property type="evidence" value="ECO:0007669"/>
    <property type="project" value="InterPro"/>
</dbReference>
<dbReference type="InterPro" id="IPR014717">
    <property type="entry name" value="Transl_elong_EF1B/ribsomal_bS6"/>
</dbReference>
<feature type="coiled-coil region" evidence="1">
    <location>
        <begin position="37"/>
        <end position="74"/>
    </location>
</feature>
<protein>
    <recommendedName>
        <fullName evidence="5">Type 4a pilus biogenesis protein PilO</fullName>
    </recommendedName>
</protein>
<dbReference type="EMBL" id="PFDY01000035">
    <property type="protein sequence ID" value="PJE58878.1"/>
    <property type="molecule type" value="Genomic_DNA"/>
</dbReference>
<reference evidence="4" key="1">
    <citation type="submission" date="2017-09" db="EMBL/GenBank/DDBJ databases">
        <title>Depth-based differentiation of microbial function through sediment-hosted aquifers and enrichment of novel symbionts in the deep terrestrial subsurface.</title>
        <authorList>
            <person name="Probst A.J."/>
            <person name="Ladd B."/>
            <person name="Jarett J.K."/>
            <person name="Geller-Mcgrath D.E."/>
            <person name="Sieber C.M.K."/>
            <person name="Emerson J.B."/>
            <person name="Anantharaman K."/>
            <person name="Thomas B.C."/>
            <person name="Malmstrom R."/>
            <person name="Stieglmeier M."/>
            <person name="Klingl A."/>
            <person name="Woyke T."/>
            <person name="Ryan C.M."/>
            <person name="Banfield J.F."/>
        </authorList>
    </citation>
    <scope>NUCLEOTIDE SEQUENCE [LARGE SCALE GENOMIC DNA]</scope>
</reference>
<organism evidence="3 4">
    <name type="scientific">Candidatus Portnoybacteria bacterium CG10_big_fil_rev_8_21_14_0_10_40_22</name>
    <dbReference type="NCBI Taxonomy" id="1974814"/>
    <lineage>
        <taxon>Bacteria</taxon>
        <taxon>Candidatus Portnoyibacteriota</taxon>
    </lineage>
</organism>
<gene>
    <name evidence="3" type="ORF">COU83_01480</name>
</gene>
<feature type="region of interest" description="Disordered" evidence="2">
    <location>
        <begin position="114"/>
        <end position="151"/>
    </location>
</feature>
<evidence type="ECO:0000256" key="1">
    <source>
        <dbReference type="SAM" id="Coils"/>
    </source>
</evidence>
<evidence type="ECO:0000256" key="2">
    <source>
        <dbReference type="SAM" id="MobiDB-lite"/>
    </source>
</evidence>
<dbReference type="GO" id="GO:0043107">
    <property type="term" value="P:type IV pilus-dependent motility"/>
    <property type="evidence" value="ECO:0007669"/>
    <property type="project" value="InterPro"/>
</dbReference>
<evidence type="ECO:0008006" key="5">
    <source>
        <dbReference type="Google" id="ProtNLM"/>
    </source>
</evidence>
<evidence type="ECO:0000313" key="3">
    <source>
        <dbReference type="EMBL" id="PJE58878.1"/>
    </source>
</evidence>